<feature type="domain" description="ACT" evidence="12">
    <location>
        <begin position="323"/>
        <end position="393"/>
    </location>
</feature>
<dbReference type="UniPathway" id="UPA00135">
    <property type="reaction ID" value="UER00196"/>
</dbReference>
<dbReference type="InterPro" id="IPR045865">
    <property type="entry name" value="ACT-like_dom_sf"/>
</dbReference>
<dbReference type="Pfam" id="PF00389">
    <property type="entry name" value="2-Hacid_dh"/>
    <property type="match status" value="1"/>
</dbReference>
<comment type="catalytic activity">
    <reaction evidence="10">
        <text>(2R)-3-phosphoglycerate + NAD(+) = 3-phosphooxypyruvate + NADH + H(+)</text>
        <dbReference type="Rhea" id="RHEA:12641"/>
        <dbReference type="ChEBI" id="CHEBI:15378"/>
        <dbReference type="ChEBI" id="CHEBI:18110"/>
        <dbReference type="ChEBI" id="CHEBI:57540"/>
        <dbReference type="ChEBI" id="CHEBI:57945"/>
        <dbReference type="ChEBI" id="CHEBI:58272"/>
        <dbReference type="EC" id="1.1.1.95"/>
    </reaction>
</comment>
<dbReference type="GO" id="GO:0051287">
    <property type="term" value="F:NAD binding"/>
    <property type="evidence" value="ECO:0007669"/>
    <property type="project" value="InterPro"/>
</dbReference>
<reference evidence="13" key="1">
    <citation type="submission" date="2020-02" db="EMBL/GenBank/DDBJ databases">
        <authorList>
            <person name="Meier V. D."/>
        </authorList>
    </citation>
    <scope>NUCLEOTIDE SEQUENCE</scope>
    <source>
        <strain evidence="13">AVDCRST_MAG51</strain>
    </source>
</reference>
<dbReference type="InterPro" id="IPR002912">
    <property type="entry name" value="ACT_dom"/>
</dbReference>
<evidence type="ECO:0000256" key="4">
    <source>
        <dbReference type="ARBA" id="ARBA00013143"/>
    </source>
</evidence>
<protein>
    <recommendedName>
        <fullName evidence="5">D-3-phosphoglycerate dehydrogenase</fullName>
        <ecNumber evidence="3">1.1.1.399</ecNumber>
        <ecNumber evidence="4">1.1.1.95</ecNumber>
    </recommendedName>
    <alternativeName>
        <fullName evidence="8">2-oxoglutarate reductase</fullName>
    </alternativeName>
</protein>
<evidence type="ECO:0000256" key="2">
    <source>
        <dbReference type="ARBA" id="ARBA00005216"/>
    </source>
</evidence>
<dbReference type="PANTHER" id="PTHR42938:SF47">
    <property type="entry name" value="HYDROXYPYRUVATE REDUCTASE"/>
    <property type="match status" value="1"/>
</dbReference>
<dbReference type="GO" id="GO:0004617">
    <property type="term" value="F:phosphoglycerate dehydrogenase activity"/>
    <property type="evidence" value="ECO:0007669"/>
    <property type="project" value="UniProtKB-EC"/>
</dbReference>
<dbReference type="InterPro" id="IPR006140">
    <property type="entry name" value="D-isomer_DH_NAD-bd"/>
</dbReference>
<comment type="similarity">
    <text evidence="11">Belongs to the D-isomer specific 2-hydroxyacid dehydrogenase family.</text>
</comment>
<dbReference type="EC" id="1.1.1.399" evidence="3"/>
<evidence type="ECO:0000256" key="7">
    <source>
        <dbReference type="ARBA" id="ARBA00023027"/>
    </source>
</evidence>
<comment type="function">
    <text evidence="1">Catalyzes the reversible oxidation of 3-phospho-D-glycerate to 3-phosphonooxypyruvate, the first step of the phosphorylated L-serine biosynthesis pathway. Also catalyzes the reversible oxidation of 2-hydroxyglutarate to 2-oxoglutarate.</text>
</comment>
<dbReference type="PROSITE" id="PS00065">
    <property type="entry name" value="D_2_HYDROXYACID_DH_1"/>
    <property type="match status" value="1"/>
</dbReference>
<evidence type="ECO:0000256" key="9">
    <source>
        <dbReference type="ARBA" id="ARBA00048126"/>
    </source>
</evidence>
<gene>
    <name evidence="13" type="ORF">AVDCRST_MAG51-1107</name>
</gene>
<dbReference type="EMBL" id="CADCUX010000259">
    <property type="protein sequence ID" value="CAA9405320.1"/>
    <property type="molecule type" value="Genomic_DNA"/>
</dbReference>
<evidence type="ECO:0000256" key="6">
    <source>
        <dbReference type="ARBA" id="ARBA00023002"/>
    </source>
</evidence>
<dbReference type="Gene3D" id="3.40.50.720">
    <property type="entry name" value="NAD(P)-binding Rossmann-like Domain"/>
    <property type="match status" value="2"/>
</dbReference>
<keyword evidence="7" id="KW-0520">NAD</keyword>
<dbReference type="PROSITE" id="PS51671">
    <property type="entry name" value="ACT"/>
    <property type="match status" value="1"/>
</dbReference>
<dbReference type="SUPFAM" id="SSF51735">
    <property type="entry name" value="NAD(P)-binding Rossmann-fold domains"/>
    <property type="match status" value="1"/>
</dbReference>
<dbReference type="Gene3D" id="3.30.70.260">
    <property type="match status" value="1"/>
</dbReference>
<evidence type="ECO:0000256" key="5">
    <source>
        <dbReference type="ARBA" id="ARBA00021582"/>
    </source>
</evidence>
<sequence length="393" mass="41393">MASTPFEILVLNQVSELGLARLPSDRYRVGKSFAAPHAVLVRSADMHAMDVPPSVQAIGRAGAGTNNIPVPAMSARGVPVFNAPGANANAVKELVLAGMLMAARNLGAAQRFVDQLDPTAPDLDELVENGKKQFAGFELAGQTLGVIGLGKIGCLVAHAAIQLGMNVIGFDPEITIDAAWSLPSQVRRAASVAEVLKSAQLVTLHVPLVDATRNLVNADNLPYLRPGAILLNFSREGVVDDRTVVKALDGGTLGRYVCDFPHAALLRHPKVIALPHLGASTREAEDNCAIMVADQLRDYLEHGNIVNAVNFPHVVMARESAFRVGIANANVPNMLGQISTAMAQAGLNIHNMVNKSRGEMAYTLVDVDSAVGEGVLAALRGIAGVLAVRYLPA</sequence>
<dbReference type="EC" id="1.1.1.95" evidence="4"/>
<organism evidence="13">
    <name type="scientific">uncultured Ramlibacter sp</name>
    <dbReference type="NCBI Taxonomy" id="260755"/>
    <lineage>
        <taxon>Bacteria</taxon>
        <taxon>Pseudomonadati</taxon>
        <taxon>Pseudomonadota</taxon>
        <taxon>Betaproteobacteria</taxon>
        <taxon>Burkholderiales</taxon>
        <taxon>Comamonadaceae</taxon>
        <taxon>Ramlibacter</taxon>
        <taxon>environmental samples</taxon>
    </lineage>
</organism>
<dbReference type="CDD" id="cd12174">
    <property type="entry name" value="PGDH_like_3"/>
    <property type="match status" value="1"/>
</dbReference>
<evidence type="ECO:0000256" key="1">
    <source>
        <dbReference type="ARBA" id="ARBA00003800"/>
    </source>
</evidence>
<evidence type="ECO:0000256" key="3">
    <source>
        <dbReference type="ARBA" id="ARBA00013001"/>
    </source>
</evidence>
<evidence type="ECO:0000313" key="13">
    <source>
        <dbReference type="EMBL" id="CAA9405320.1"/>
    </source>
</evidence>
<keyword evidence="6 11" id="KW-0560">Oxidoreductase</keyword>
<dbReference type="AlphaFoldDB" id="A0A6J4P835"/>
<evidence type="ECO:0000256" key="11">
    <source>
        <dbReference type="RuleBase" id="RU003719"/>
    </source>
</evidence>
<dbReference type="Pfam" id="PF02826">
    <property type="entry name" value="2-Hacid_dh_C"/>
    <property type="match status" value="1"/>
</dbReference>
<name>A0A6J4P835_9BURK</name>
<dbReference type="InterPro" id="IPR036291">
    <property type="entry name" value="NAD(P)-bd_dom_sf"/>
</dbReference>
<dbReference type="InterPro" id="IPR029752">
    <property type="entry name" value="D-isomer_DH_CS1"/>
</dbReference>
<dbReference type="SUPFAM" id="SSF52283">
    <property type="entry name" value="Formate/glycerate dehydrogenase catalytic domain-like"/>
    <property type="match status" value="1"/>
</dbReference>
<proteinExistence type="inferred from homology"/>
<dbReference type="InterPro" id="IPR006139">
    <property type="entry name" value="D-isomer_2_OHA_DH_cat_dom"/>
</dbReference>
<comment type="pathway">
    <text evidence="2">Amino-acid biosynthesis; L-serine biosynthesis; L-serine from 3-phospho-D-glycerate: step 1/3.</text>
</comment>
<dbReference type="SUPFAM" id="SSF55021">
    <property type="entry name" value="ACT-like"/>
    <property type="match status" value="1"/>
</dbReference>
<dbReference type="PANTHER" id="PTHR42938">
    <property type="entry name" value="FORMATE DEHYDROGENASE 1"/>
    <property type="match status" value="1"/>
</dbReference>
<evidence type="ECO:0000259" key="12">
    <source>
        <dbReference type="PROSITE" id="PS51671"/>
    </source>
</evidence>
<evidence type="ECO:0000256" key="8">
    <source>
        <dbReference type="ARBA" id="ARBA00030455"/>
    </source>
</evidence>
<evidence type="ECO:0000256" key="10">
    <source>
        <dbReference type="ARBA" id="ARBA00048731"/>
    </source>
</evidence>
<accession>A0A6J4P835</accession>
<dbReference type="CDD" id="cd04901">
    <property type="entry name" value="ACT_3PGDH"/>
    <property type="match status" value="1"/>
</dbReference>
<comment type="catalytic activity">
    <reaction evidence="9">
        <text>(R)-2-hydroxyglutarate + NAD(+) = 2-oxoglutarate + NADH + H(+)</text>
        <dbReference type="Rhea" id="RHEA:49612"/>
        <dbReference type="ChEBI" id="CHEBI:15378"/>
        <dbReference type="ChEBI" id="CHEBI:15801"/>
        <dbReference type="ChEBI" id="CHEBI:16810"/>
        <dbReference type="ChEBI" id="CHEBI:57540"/>
        <dbReference type="ChEBI" id="CHEBI:57945"/>
        <dbReference type="EC" id="1.1.1.399"/>
    </reaction>
</comment>